<dbReference type="EMBL" id="QORO01000001">
    <property type="protein sequence ID" value="RCK61905.1"/>
    <property type="molecule type" value="Genomic_DNA"/>
</dbReference>
<sequence>MRIIKHEHARLTVQESGESLIVDPGSFSPDLGDLAGVVGVIITHEHADHWTPEHLERIAHELPGVPIFSTAAVAAAVPAEITVVAPGDERTAGSFTLRFFGGTHNEIHSSIPLIDNVGVLINETLYYPGDSYAVPEGVDVQVLAAPAGAPWLKIGEAMDYVLAVAPRHAFGTHEGTLSAPGLAMHLGRLAWATEQNGGEFHPLAAGEALEV</sequence>
<dbReference type="Pfam" id="PF13483">
    <property type="entry name" value="Lactamase_B_3"/>
    <property type="match status" value="1"/>
</dbReference>
<proteinExistence type="predicted"/>
<keyword evidence="1" id="KW-0378">Hydrolase</keyword>
<evidence type="ECO:0000313" key="2">
    <source>
        <dbReference type="Proteomes" id="UP000253508"/>
    </source>
</evidence>
<dbReference type="RefSeq" id="WP_114117006.1">
    <property type="nucleotide sequence ID" value="NZ_BMHU01000004.1"/>
</dbReference>
<protein>
    <submittedName>
        <fullName evidence="1">MBL fold metallo-hydrolase</fullName>
    </submittedName>
</protein>
<comment type="caution">
    <text evidence="1">The sequence shown here is derived from an EMBL/GenBank/DDBJ whole genome shotgun (WGS) entry which is preliminary data.</text>
</comment>
<dbReference type="InterPro" id="IPR050114">
    <property type="entry name" value="UPF0173_UPF0282_UlaG_hydrolase"/>
</dbReference>
<dbReference type="GO" id="GO:0016787">
    <property type="term" value="F:hydrolase activity"/>
    <property type="evidence" value="ECO:0007669"/>
    <property type="project" value="UniProtKB-KW"/>
</dbReference>
<dbReference type="SUPFAM" id="SSF56281">
    <property type="entry name" value="Metallo-hydrolase/oxidoreductase"/>
    <property type="match status" value="1"/>
</dbReference>
<dbReference type="OrthoDB" id="3190691at2"/>
<evidence type="ECO:0000313" key="1">
    <source>
        <dbReference type="EMBL" id="RCK61905.1"/>
    </source>
</evidence>
<reference evidence="1 2" key="1">
    <citation type="submission" date="2018-07" db="EMBL/GenBank/DDBJ databases">
        <title>Microbacterium endoborsara sp. nov., a novel actinobacterium isolated from Borszczowia aralocaspica.</title>
        <authorList>
            <person name="An D."/>
        </authorList>
    </citation>
    <scope>NUCLEOTIDE SEQUENCE [LARGE SCALE GENOMIC DNA]</scope>
    <source>
        <strain evidence="1 2">C1.15228</strain>
    </source>
</reference>
<keyword evidence="2" id="KW-1185">Reference proteome</keyword>
<gene>
    <name evidence="1" type="ORF">DTO57_04645</name>
</gene>
<dbReference type="PANTHER" id="PTHR43546:SF3">
    <property type="entry name" value="UPF0173 METAL-DEPENDENT HYDROLASE MJ1163"/>
    <property type="match status" value="1"/>
</dbReference>
<dbReference type="Proteomes" id="UP000253508">
    <property type="component" value="Unassembled WGS sequence"/>
</dbReference>
<dbReference type="InterPro" id="IPR036866">
    <property type="entry name" value="RibonucZ/Hydroxyglut_hydro"/>
</dbReference>
<accession>A0A367Y7S5</accession>
<dbReference type="AlphaFoldDB" id="A0A367Y7S5"/>
<organism evidence="1 2">
    <name type="scientific">Microbacterium sorbitolivorans</name>
    <dbReference type="NCBI Taxonomy" id="1867410"/>
    <lineage>
        <taxon>Bacteria</taxon>
        <taxon>Bacillati</taxon>
        <taxon>Actinomycetota</taxon>
        <taxon>Actinomycetes</taxon>
        <taxon>Micrococcales</taxon>
        <taxon>Microbacteriaceae</taxon>
        <taxon>Microbacterium</taxon>
    </lineage>
</organism>
<dbReference type="Gene3D" id="3.60.15.10">
    <property type="entry name" value="Ribonuclease Z/Hydroxyacylglutathione hydrolase-like"/>
    <property type="match status" value="1"/>
</dbReference>
<dbReference type="PANTHER" id="PTHR43546">
    <property type="entry name" value="UPF0173 METAL-DEPENDENT HYDROLASE MJ1163-RELATED"/>
    <property type="match status" value="1"/>
</dbReference>
<name>A0A367Y7S5_9MICO</name>